<keyword evidence="2" id="KW-1185">Reference proteome</keyword>
<sequence length="124" mass="14513">MAKRFVDSAGHPLAVGDHVMIYFGYNKLQPGVIKEIKTMSAKVLVDSWPSHPDPEVRYSLSKWKRGECMIKVPNPDRPYQPEVYGLLDEIRRLRDESPYIETKVMYQDLISFWEKNRPMRLVTS</sequence>
<accession>A0A5J6DAW8</accession>
<gene>
    <name evidence="1" type="ORF">pEpSNUABM01_188</name>
</gene>
<name>A0A5J6DAW8_9CAUD</name>
<organism evidence="1 2">
    <name type="scientific">Erwinia phage pEp_SNUABM_01</name>
    <dbReference type="NCBI Taxonomy" id="2601643"/>
    <lineage>
        <taxon>Viruses</taxon>
        <taxon>Duplodnaviria</taxon>
        <taxon>Heunggongvirae</taxon>
        <taxon>Uroviricota</taxon>
        <taxon>Caudoviricetes</taxon>
        <taxon>Vequintavirinae</taxon>
        <taxon>Henunavirus</taxon>
        <taxon>Henunavirus SNUABM01</taxon>
    </lineage>
</organism>
<reference evidence="1 2" key="1">
    <citation type="submission" date="2019-07" db="EMBL/GenBank/DDBJ databases">
        <title>Complete genome sequence of bacteriophages infecting Erwinia pyrifoliae.</title>
        <authorList>
            <person name="Kim S.G."/>
            <person name="Park S.C."/>
        </authorList>
    </citation>
    <scope>NUCLEOTIDE SEQUENCE [LARGE SCALE GENOMIC DNA]</scope>
</reference>
<proteinExistence type="predicted"/>
<dbReference type="EMBL" id="MN184887">
    <property type="protein sequence ID" value="QEQ95014.1"/>
    <property type="molecule type" value="Genomic_DNA"/>
</dbReference>
<dbReference type="Pfam" id="PF23835">
    <property type="entry name" value="DUF7205"/>
    <property type="match status" value="1"/>
</dbReference>
<dbReference type="Proteomes" id="UP000326545">
    <property type="component" value="Segment"/>
</dbReference>
<evidence type="ECO:0000313" key="2">
    <source>
        <dbReference type="Proteomes" id="UP000326545"/>
    </source>
</evidence>
<dbReference type="InterPro" id="IPR055629">
    <property type="entry name" value="DUF7205"/>
</dbReference>
<protein>
    <submittedName>
        <fullName evidence="1">Uncharacterized protein</fullName>
    </submittedName>
</protein>
<evidence type="ECO:0000313" key="1">
    <source>
        <dbReference type="EMBL" id="QEQ95014.1"/>
    </source>
</evidence>